<dbReference type="Pfam" id="PF14559">
    <property type="entry name" value="TPR_19"/>
    <property type="match status" value="1"/>
</dbReference>
<reference evidence="3 4" key="1">
    <citation type="submission" date="2024-10" db="EMBL/GenBank/DDBJ databases">
        <title>The Natural Products Discovery Center: Release of the First 8490 Sequenced Strains for Exploring Actinobacteria Biosynthetic Diversity.</title>
        <authorList>
            <person name="Kalkreuter E."/>
            <person name="Kautsar S.A."/>
            <person name="Yang D."/>
            <person name="Bader C.D."/>
            <person name="Teijaro C.N."/>
            <person name="Fluegel L."/>
            <person name="Davis C.M."/>
            <person name="Simpson J.R."/>
            <person name="Lauterbach L."/>
            <person name="Steele A.D."/>
            <person name="Gui C."/>
            <person name="Meng S."/>
            <person name="Li G."/>
            <person name="Viehrig K."/>
            <person name="Ye F."/>
            <person name="Su P."/>
            <person name="Kiefer A.F."/>
            <person name="Nichols A."/>
            <person name="Cepeda A.J."/>
            <person name="Yan W."/>
            <person name="Fan B."/>
            <person name="Jiang Y."/>
            <person name="Adhikari A."/>
            <person name="Zheng C.-J."/>
            <person name="Schuster L."/>
            <person name="Cowan T.M."/>
            <person name="Smanski M.J."/>
            <person name="Chevrette M.G."/>
            <person name="De Carvalho L.P.S."/>
            <person name="Shen B."/>
        </authorList>
    </citation>
    <scope>NUCLEOTIDE SEQUENCE [LARGE SCALE GENOMIC DNA]</scope>
    <source>
        <strain evidence="3 4">NPDC049503</strain>
    </source>
</reference>
<dbReference type="RefSeq" id="WP_397024911.1">
    <property type="nucleotide sequence ID" value="NZ_JBITMB010000009.1"/>
</dbReference>
<protein>
    <submittedName>
        <fullName evidence="3">Tetratricopeptide repeat protein</fullName>
    </submittedName>
</protein>
<dbReference type="InterPro" id="IPR049052">
    <property type="entry name" value="nSTAND1"/>
</dbReference>
<proteinExistence type="predicted"/>
<feature type="domain" description="Novel STAND NTPase 1" evidence="2">
    <location>
        <begin position="14"/>
        <end position="234"/>
    </location>
</feature>
<accession>A0ABW8AD10</accession>
<dbReference type="InterPro" id="IPR011990">
    <property type="entry name" value="TPR-like_helical_dom_sf"/>
</dbReference>
<dbReference type="SUPFAM" id="SSF48452">
    <property type="entry name" value="TPR-like"/>
    <property type="match status" value="1"/>
</dbReference>
<evidence type="ECO:0000313" key="3">
    <source>
        <dbReference type="EMBL" id="MFI7444646.1"/>
    </source>
</evidence>
<sequence>MAANNVMAPNTACPFPGLRPYRSTEEALFRGRAQESAQLAALWRTRALTVLHGPSGIGKSSLLHAGVLPLLRRIGADVLPVGGVTAGPVFPEAAIPSANPLVRALLRSWVPDTSLPPAGVHRFLRRAGRPSRPVLAAVDQLEDAYAGDRDAARRELLGLLAPARHVHLLLCIRDDWLDAFLGEAEGLFPDIALFGLGGLAPAAAAEALGRPLRDAGRVVPPATAEALADDLATERIVDETGRVRASEHLEAVQPWQLQATCLWLWRTCPQGQGAPPGTSSAGDPAPSDPAPGALASGDPPGGPVGEAADPSGGDPSGVADGAIRGVLWDAIWRVAAAFDHDPVRLCGWLATHLVAPSGAAGTLAEGPAETAGMPNAVLRALVRRSVLRVTVSGGARTYVLGHRLLAPLGQLARQAGALGVPALGLSDRLRAALEALADGDQSRAERHARHVVTTATHDLRLQIDAHTILGNVAFARGQLAVAQDAYERVLVLLETQRDKASVGVMLAAIGRLSLSRGDLPAAQGLLRAAAARLPADRSIKVELARALAGTGQRTAAVAILSTVMTAAEDDEAHALHRDLVTEMSDHAT</sequence>
<dbReference type="Gene3D" id="1.25.40.10">
    <property type="entry name" value="Tetratricopeptide repeat domain"/>
    <property type="match status" value="1"/>
</dbReference>
<feature type="compositionally biased region" description="Low complexity" evidence="1">
    <location>
        <begin position="279"/>
        <end position="297"/>
    </location>
</feature>
<gene>
    <name evidence="3" type="ORF">ACIBP5_32140</name>
</gene>
<dbReference type="Proteomes" id="UP001612928">
    <property type="component" value="Unassembled WGS sequence"/>
</dbReference>
<evidence type="ECO:0000259" key="2">
    <source>
        <dbReference type="Pfam" id="PF20703"/>
    </source>
</evidence>
<organism evidence="3 4">
    <name type="scientific">Nonomuraea indica</name>
    <dbReference type="NCBI Taxonomy" id="1581193"/>
    <lineage>
        <taxon>Bacteria</taxon>
        <taxon>Bacillati</taxon>
        <taxon>Actinomycetota</taxon>
        <taxon>Actinomycetes</taxon>
        <taxon>Streptosporangiales</taxon>
        <taxon>Streptosporangiaceae</taxon>
        <taxon>Nonomuraea</taxon>
    </lineage>
</organism>
<feature type="region of interest" description="Disordered" evidence="1">
    <location>
        <begin position="272"/>
        <end position="316"/>
    </location>
</feature>
<name>A0ABW8AD10_9ACTN</name>
<evidence type="ECO:0000313" key="4">
    <source>
        <dbReference type="Proteomes" id="UP001612928"/>
    </source>
</evidence>
<dbReference type="Pfam" id="PF20703">
    <property type="entry name" value="nSTAND1"/>
    <property type="match status" value="1"/>
</dbReference>
<comment type="caution">
    <text evidence="3">The sequence shown here is derived from an EMBL/GenBank/DDBJ whole genome shotgun (WGS) entry which is preliminary data.</text>
</comment>
<evidence type="ECO:0000256" key="1">
    <source>
        <dbReference type="SAM" id="MobiDB-lite"/>
    </source>
</evidence>
<dbReference type="EMBL" id="JBITMB010000009">
    <property type="protein sequence ID" value="MFI7444646.1"/>
    <property type="molecule type" value="Genomic_DNA"/>
</dbReference>
<keyword evidence="4" id="KW-1185">Reference proteome</keyword>